<dbReference type="AlphaFoldDB" id="A0A0A9DTX5"/>
<accession>A0A0A9DTX5</accession>
<dbReference type="EMBL" id="GBRH01206629">
    <property type="protein sequence ID" value="JAD91266.1"/>
    <property type="molecule type" value="Transcribed_RNA"/>
</dbReference>
<evidence type="ECO:0000256" key="1">
    <source>
        <dbReference type="SAM" id="MobiDB-lite"/>
    </source>
</evidence>
<feature type="region of interest" description="Disordered" evidence="1">
    <location>
        <begin position="1"/>
        <end position="65"/>
    </location>
</feature>
<evidence type="ECO:0000313" key="2">
    <source>
        <dbReference type="EMBL" id="JAD91266.1"/>
    </source>
</evidence>
<protein>
    <submittedName>
        <fullName evidence="2">Uncharacterized protein</fullName>
    </submittedName>
</protein>
<proteinExistence type="predicted"/>
<reference evidence="2" key="2">
    <citation type="journal article" date="2015" name="Data Brief">
        <title>Shoot transcriptome of the giant reed, Arundo donax.</title>
        <authorList>
            <person name="Barrero R.A."/>
            <person name="Guerrero F.D."/>
            <person name="Moolhuijzen P."/>
            <person name="Goolsby J.A."/>
            <person name="Tidwell J."/>
            <person name="Bellgard S.E."/>
            <person name="Bellgard M.I."/>
        </authorList>
    </citation>
    <scope>NUCLEOTIDE SEQUENCE</scope>
    <source>
        <tissue evidence="2">Shoot tissue taken approximately 20 cm above the soil surface</tissue>
    </source>
</reference>
<organism evidence="2">
    <name type="scientific">Arundo donax</name>
    <name type="common">Giant reed</name>
    <name type="synonym">Donax arundinaceus</name>
    <dbReference type="NCBI Taxonomy" id="35708"/>
    <lineage>
        <taxon>Eukaryota</taxon>
        <taxon>Viridiplantae</taxon>
        <taxon>Streptophyta</taxon>
        <taxon>Embryophyta</taxon>
        <taxon>Tracheophyta</taxon>
        <taxon>Spermatophyta</taxon>
        <taxon>Magnoliopsida</taxon>
        <taxon>Liliopsida</taxon>
        <taxon>Poales</taxon>
        <taxon>Poaceae</taxon>
        <taxon>PACMAD clade</taxon>
        <taxon>Arundinoideae</taxon>
        <taxon>Arundineae</taxon>
        <taxon>Arundo</taxon>
    </lineage>
</organism>
<reference evidence="2" key="1">
    <citation type="submission" date="2014-09" db="EMBL/GenBank/DDBJ databases">
        <authorList>
            <person name="Magalhaes I.L.F."/>
            <person name="Oliveira U."/>
            <person name="Santos F.R."/>
            <person name="Vidigal T.H.D.A."/>
            <person name="Brescovit A.D."/>
            <person name="Santos A.J."/>
        </authorList>
    </citation>
    <scope>NUCLEOTIDE SEQUENCE</scope>
    <source>
        <tissue evidence="2">Shoot tissue taken approximately 20 cm above the soil surface</tissue>
    </source>
</reference>
<sequence length="65" mass="7371">MQSYGNQFPHHRHNFLSMNGKTHSSHRNRQIKNSTTKNQVLSPVSSPPSLWRRHAPLGTGAGWIP</sequence>
<feature type="compositionally biased region" description="Low complexity" evidence="1">
    <location>
        <begin position="40"/>
        <end position="50"/>
    </location>
</feature>
<name>A0A0A9DTX5_ARUDO</name>